<name>A0AAD9HV28_9PEZI</name>
<keyword evidence="7 12" id="KW-0904">Protein phosphatase</keyword>
<dbReference type="EC" id="3.1.3.16" evidence="12"/>
<dbReference type="AlphaFoldDB" id="A0AAD9HV28"/>
<comment type="function">
    <text evidence="12">Putative RNA polymerase II subunit B1 C-terminal domain (CTD) phosphatase involved in RNA polymerase II transcription regulation.</text>
</comment>
<evidence type="ECO:0000256" key="9">
    <source>
        <dbReference type="ARBA" id="ARBA00047761"/>
    </source>
</evidence>
<organism evidence="15 16">
    <name type="scientific">Colletotrichum zoysiae</name>
    <dbReference type="NCBI Taxonomy" id="1216348"/>
    <lineage>
        <taxon>Eukaryota</taxon>
        <taxon>Fungi</taxon>
        <taxon>Dikarya</taxon>
        <taxon>Ascomycota</taxon>
        <taxon>Pezizomycotina</taxon>
        <taxon>Sordariomycetes</taxon>
        <taxon>Hypocreomycetidae</taxon>
        <taxon>Glomerellales</taxon>
        <taxon>Glomerellaceae</taxon>
        <taxon>Colletotrichum</taxon>
        <taxon>Colletotrichum graminicola species complex</taxon>
    </lineage>
</organism>
<keyword evidence="4 12" id="KW-0863">Zinc-finger</keyword>
<dbReference type="GO" id="GO:0008270">
    <property type="term" value="F:zinc ion binding"/>
    <property type="evidence" value="ECO:0007669"/>
    <property type="project" value="UniProtKB-KW"/>
</dbReference>
<dbReference type="GO" id="GO:0005737">
    <property type="term" value="C:cytoplasm"/>
    <property type="evidence" value="ECO:0007669"/>
    <property type="project" value="TreeGrafter"/>
</dbReference>
<evidence type="ECO:0000256" key="6">
    <source>
        <dbReference type="ARBA" id="ARBA00022833"/>
    </source>
</evidence>
<evidence type="ECO:0000256" key="2">
    <source>
        <dbReference type="ARBA" id="ARBA00005676"/>
    </source>
</evidence>
<dbReference type="PROSITE" id="PS51479">
    <property type="entry name" value="ZF_RTR1"/>
    <property type="match status" value="1"/>
</dbReference>
<keyword evidence="6 12" id="KW-0862">Zinc</keyword>
<keyword evidence="3 12" id="KW-0479">Metal-binding</keyword>
<evidence type="ECO:0000256" key="1">
    <source>
        <dbReference type="ARBA" id="ARBA00004123"/>
    </source>
</evidence>
<feature type="compositionally biased region" description="Low complexity" evidence="13">
    <location>
        <begin position="16"/>
        <end position="32"/>
    </location>
</feature>
<dbReference type="InterPro" id="IPR039693">
    <property type="entry name" value="Rtr1/RPAP2"/>
</dbReference>
<evidence type="ECO:0000256" key="12">
    <source>
        <dbReference type="RuleBase" id="RU367080"/>
    </source>
</evidence>
<dbReference type="GO" id="GO:0043175">
    <property type="term" value="F:RNA polymerase core enzyme binding"/>
    <property type="evidence" value="ECO:0007669"/>
    <property type="project" value="UniProtKB-UniRule"/>
</dbReference>
<reference evidence="15" key="1">
    <citation type="submission" date="2021-06" db="EMBL/GenBank/DDBJ databases">
        <title>Comparative genomics, transcriptomics and evolutionary studies reveal genomic signatures of adaptation to plant cell wall in hemibiotrophic fungi.</title>
        <authorList>
            <consortium name="DOE Joint Genome Institute"/>
            <person name="Baroncelli R."/>
            <person name="Diaz J.F."/>
            <person name="Benocci T."/>
            <person name="Peng M."/>
            <person name="Battaglia E."/>
            <person name="Haridas S."/>
            <person name="Andreopoulos W."/>
            <person name="Labutti K."/>
            <person name="Pangilinan J."/>
            <person name="Floch G.L."/>
            <person name="Makela M.R."/>
            <person name="Henrissat B."/>
            <person name="Grigoriev I.V."/>
            <person name="Crouch J.A."/>
            <person name="De Vries R.P."/>
            <person name="Sukno S.A."/>
            <person name="Thon M.R."/>
        </authorList>
    </citation>
    <scope>NUCLEOTIDE SEQUENCE</scope>
    <source>
        <strain evidence="15">MAFF235873</strain>
    </source>
</reference>
<comment type="caution">
    <text evidence="15">The sequence shown here is derived from an EMBL/GenBank/DDBJ whole genome shotgun (WGS) entry which is preliminary data.</text>
</comment>
<evidence type="ECO:0000256" key="4">
    <source>
        <dbReference type="ARBA" id="ARBA00022771"/>
    </source>
</evidence>
<keyword evidence="8 12" id="KW-0539">Nucleus</keyword>
<dbReference type="Proteomes" id="UP001232148">
    <property type="component" value="Unassembled WGS sequence"/>
</dbReference>
<comment type="catalytic activity">
    <reaction evidence="10 12">
        <text>O-phospho-L-threonyl-[protein] + H2O = L-threonyl-[protein] + phosphate</text>
        <dbReference type="Rhea" id="RHEA:47004"/>
        <dbReference type="Rhea" id="RHEA-COMP:11060"/>
        <dbReference type="Rhea" id="RHEA-COMP:11605"/>
        <dbReference type="ChEBI" id="CHEBI:15377"/>
        <dbReference type="ChEBI" id="CHEBI:30013"/>
        <dbReference type="ChEBI" id="CHEBI:43474"/>
        <dbReference type="ChEBI" id="CHEBI:61977"/>
        <dbReference type="EC" id="3.1.3.16"/>
    </reaction>
</comment>
<dbReference type="GO" id="GO:0008420">
    <property type="term" value="F:RNA polymerase II CTD heptapeptide repeat phosphatase activity"/>
    <property type="evidence" value="ECO:0007669"/>
    <property type="project" value="UniProtKB-UniRule"/>
</dbReference>
<dbReference type="Gene3D" id="1.25.40.820">
    <property type="match status" value="1"/>
</dbReference>
<evidence type="ECO:0000256" key="11">
    <source>
        <dbReference type="PROSITE-ProRule" id="PRU00812"/>
    </source>
</evidence>
<evidence type="ECO:0000256" key="5">
    <source>
        <dbReference type="ARBA" id="ARBA00022801"/>
    </source>
</evidence>
<evidence type="ECO:0000256" key="8">
    <source>
        <dbReference type="ARBA" id="ARBA00023242"/>
    </source>
</evidence>
<sequence length="302" mass="33186">MATDGRPLKGILKKPASVSGSSNSGSAAAAAVLNPRKQDPREIALQHARIIQQRKDLEIEILESLALLSEYPTERGSRLYSAANPSPRDVAGFKANVRLFQPSDYDDLIEERNVNGLCGYTLCAQPKPVASKGGEWRLVNFGTSNFDIVNRKESEKWCSKDCQRRALYVKVQLNETAAWERAGIPDIEIELLGEDRSARVDPAARATRDLANLRLEEGRRAADESATLALERGEVRQEGGQSGKTFTLAIRERDVKPPVDNGTFAEPDDAHLIVEGHRPGAGKAQARAEASQAEARFREENE</sequence>
<comment type="catalytic activity">
    <reaction evidence="9 12">
        <text>O-phospho-L-seryl-[protein] + H2O = L-seryl-[protein] + phosphate</text>
        <dbReference type="Rhea" id="RHEA:20629"/>
        <dbReference type="Rhea" id="RHEA-COMP:9863"/>
        <dbReference type="Rhea" id="RHEA-COMP:11604"/>
        <dbReference type="ChEBI" id="CHEBI:15377"/>
        <dbReference type="ChEBI" id="CHEBI:29999"/>
        <dbReference type="ChEBI" id="CHEBI:43474"/>
        <dbReference type="ChEBI" id="CHEBI:83421"/>
        <dbReference type="EC" id="3.1.3.16"/>
    </reaction>
</comment>
<evidence type="ECO:0000313" key="15">
    <source>
        <dbReference type="EMBL" id="KAK2034444.1"/>
    </source>
</evidence>
<feature type="compositionally biased region" description="Low complexity" evidence="13">
    <location>
        <begin position="284"/>
        <end position="294"/>
    </location>
</feature>
<gene>
    <name evidence="15" type="ORF">LX32DRAFT_634263</name>
</gene>
<evidence type="ECO:0000256" key="10">
    <source>
        <dbReference type="ARBA" id="ARBA00048336"/>
    </source>
</evidence>
<evidence type="ECO:0000256" key="3">
    <source>
        <dbReference type="ARBA" id="ARBA00022723"/>
    </source>
</evidence>
<feature type="domain" description="RTR1-type" evidence="14">
    <location>
        <begin position="95"/>
        <end position="182"/>
    </location>
</feature>
<feature type="region of interest" description="Disordered" evidence="13">
    <location>
        <begin position="1"/>
        <end position="34"/>
    </location>
</feature>
<evidence type="ECO:0000313" key="16">
    <source>
        <dbReference type="Proteomes" id="UP001232148"/>
    </source>
</evidence>
<keyword evidence="16" id="KW-1185">Reference proteome</keyword>
<evidence type="ECO:0000259" key="14">
    <source>
        <dbReference type="PROSITE" id="PS51479"/>
    </source>
</evidence>
<dbReference type="GO" id="GO:0005634">
    <property type="term" value="C:nucleus"/>
    <property type="evidence" value="ECO:0007669"/>
    <property type="project" value="UniProtKB-SubCell"/>
</dbReference>
<dbReference type="PANTHER" id="PTHR14732:SF0">
    <property type="entry name" value="RNA POLYMERASE II SUBUNIT B1 CTD PHOSPHATASE RPAP2-RELATED"/>
    <property type="match status" value="1"/>
</dbReference>
<dbReference type="InterPro" id="IPR007308">
    <property type="entry name" value="Rtr1/RPAP2_dom"/>
</dbReference>
<feature type="region of interest" description="Disordered" evidence="13">
    <location>
        <begin position="276"/>
        <end position="302"/>
    </location>
</feature>
<dbReference type="EMBL" id="MU842814">
    <property type="protein sequence ID" value="KAK2034444.1"/>
    <property type="molecule type" value="Genomic_DNA"/>
</dbReference>
<comment type="subcellular location">
    <subcellularLocation>
        <location evidence="1 12">Nucleus</location>
    </subcellularLocation>
</comment>
<evidence type="ECO:0000256" key="7">
    <source>
        <dbReference type="ARBA" id="ARBA00022912"/>
    </source>
</evidence>
<dbReference type="InterPro" id="IPR038534">
    <property type="entry name" value="Rtr1/RPAP2_sf"/>
</dbReference>
<dbReference type="Pfam" id="PF04181">
    <property type="entry name" value="RPAP2_Rtr1"/>
    <property type="match status" value="1"/>
</dbReference>
<comment type="similarity">
    <text evidence="2 11 12">Belongs to the RPAP2 family.</text>
</comment>
<protein>
    <recommendedName>
        <fullName evidence="12">RNA polymerase II subunit B1 CTD phosphatase RPAP2 homolog</fullName>
        <ecNumber evidence="12">3.1.3.16</ecNumber>
    </recommendedName>
</protein>
<evidence type="ECO:0000256" key="13">
    <source>
        <dbReference type="SAM" id="MobiDB-lite"/>
    </source>
</evidence>
<proteinExistence type="inferred from homology"/>
<keyword evidence="5 12" id="KW-0378">Hydrolase</keyword>
<accession>A0AAD9HV28</accession>
<dbReference type="PANTHER" id="PTHR14732">
    <property type="entry name" value="RNA POLYMERASE II SUBUNIT B1 CTD PHOSPHATASE RPAP2-RELATED"/>
    <property type="match status" value="1"/>
</dbReference>